<evidence type="ECO:0000256" key="1">
    <source>
        <dbReference type="SAM" id="Phobius"/>
    </source>
</evidence>
<keyword evidence="1" id="KW-1133">Transmembrane helix</keyword>
<keyword evidence="1" id="KW-0812">Transmembrane</keyword>
<comment type="caution">
    <text evidence="2">The sequence shown here is derived from an EMBL/GenBank/DDBJ whole genome shotgun (WGS) entry which is preliminary data.</text>
</comment>
<dbReference type="AlphaFoldDB" id="A0AAN7BX39"/>
<keyword evidence="1" id="KW-0472">Membrane</keyword>
<sequence>MCVSVSRIGSFSLLLESFVACVCIFLSQKVIRFQNYRLFVRTYVMSRCLLVCSQKKKARLKREKVIEGAYVGASLRNNQPWLQAKTCSEQGFFWGAWNLETGAPYNKMRNDAWAGPDPPFPPSPLQ</sequence>
<proteinExistence type="predicted"/>
<name>A0AAN7BX39_9PEZI</name>
<gene>
    <name evidence="2" type="ORF">QBC38DRAFT_466258</name>
</gene>
<organism evidence="2 3">
    <name type="scientific">Podospora fimiseda</name>
    <dbReference type="NCBI Taxonomy" id="252190"/>
    <lineage>
        <taxon>Eukaryota</taxon>
        <taxon>Fungi</taxon>
        <taxon>Dikarya</taxon>
        <taxon>Ascomycota</taxon>
        <taxon>Pezizomycotina</taxon>
        <taxon>Sordariomycetes</taxon>
        <taxon>Sordariomycetidae</taxon>
        <taxon>Sordariales</taxon>
        <taxon>Podosporaceae</taxon>
        <taxon>Podospora</taxon>
    </lineage>
</organism>
<evidence type="ECO:0000313" key="3">
    <source>
        <dbReference type="Proteomes" id="UP001301958"/>
    </source>
</evidence>
<accession>A0AAN7BX39</accession>
<reference evidence="2" key="2">
    <citation type="submission" date="2023-05" db="EMBL/GenBank/DDBJ databases">
        <authorList>
            <consortium name="Lawrence Berkeley National Laboratory"/>
            <person name="Steindorff A."/>
            <person name="Hensen N."/>
            <person name="Bonometti L."/>
            <person name="Westerberg I."/>
            <person name="Brannstrom I.O."/>
            <person name="Guillou S."/>
            <person name="Cros-Aarteil S."/>
            <person name="Calhoun S."/>
            <person name="Haridas S."/>
            <person name="Kuo A."/>
            <person name="Mondo S."/>
            <person name="Pangilinan J."/>
            <person name="Riley R."/>
            <person name="Labutti K."/>
            <person name="Andreopoulos B."/>
            <person name="Lipzen A."/>
            <person name="Chen C."/>
            <person name="Yanf M."/>
            <person name="Daum C."/>
            <person name="Ng V."/>
            <person name="Clum A."/>
            <person name="Ohm R."/>
            <person name="Martin F."/>
            <person name="Silar P."/>
            <person name="Natvig D."/>
            <person name="Lalanne C."/>
            <person name="Gautier V."/>
            <person name="Ament-Velasquez S.L."/>
            <person name="Kruys A."/>
            <person name="Hutchinson M.I."/>
            <person name="Powell A.J."/>
            <person name="Barry K."/>
            <person name="Miller A.N."/>
            <person name="Grigoriev I.V."/>
            <person name="Debuchy R."/>
            <person name="Gladieux P."/>
            <person name="Thoren M.H."/>
            <person name="Johannesson H."/>
        </authorList>
    </citation>
    <scope>NUCLEOTIDE SEQUENCE</scope>
    <source>
        <strain evidence="2">CBS 990.96</strain>
    </source>
</reference>
<protein>
    <submittedName>
        <fullName evidence="2">Uncharacterized protein</fullName>
    </submittedName>
</protein>
<reference evidence="2" key="1">
    <citation type="journal article" date="2023" name="Mol. Phylogenet. Evol.">
        <title>Genome-scale phylogeny and comparative genomics of the fungal order Sordariales.</title>
        <authorList>
            <person name="Hensen N."/>
            <person name="Bonometti L."/>
            <person name="Westerberg I."/>
            <person name="Brannstrom I.O."/>
            <person name="Guillou S."/>
            <person name="Cros-Aarteil S."/>
            <person name="Calhoun S."/>
            <person name="Haridas S."/>
            <person name="Kuo A."/>
            <person name="Mondo S."/>
            <person name="Pangilinan J."/>
            <person name="Riley R."/>
            <person name="LaButti K."/>
            <person name="Andreopoulos B."/>
            <person name="Lipzen A."/>
            <person name="Chen C."/>
            <person name="Yan M."/>
            <person name="Daum C."/>
            <person name="Ng V."/>
            <person name="Clum A."/>
            <person name="Steindorff A."/>
            <person name="Ohm R.A."/>
            <person name="Martin F."/>
            <person name="Silar P."/>
            <person name="Natvig D.O."/>
            <person name="Lalanne C."/>
            <person name="Gautier V."/>
            <person name="Ament-Velasquez S.L."/>
            <person name="Kruys A."/>
            <person name="Hutchinson M.I."/>
            <person name="Powell A.J."/>
            <person name="Barry K."/>
            <person name="Miller A.N."/>
            <person name="Grigoriev I.V."/>
            <person name="Debuchy R."/>
            <person name="Gladieux P."/>
            <person name="Hiltunen Thoren M."/>
            <person name="Johannesson H."/>
        </authorList>
    </citation>
    <scope>NUCLEOTIDE SEQUENCE</scope>
    <source>
        <strain evidence="2">CBS 990.96</strain>
    </source>
</reference>
<dbReference type="EMBL" id="MU865293">
    <property type="protein sequence ID" value="KAK4231261.1"/>
    <property type="molecule type" value="Genomic_DNA"/>
</dbReference>
<keyword evidence="3" id="KW-1185">Reference proteome</keyword>
<dbReference type="Proteomes" id="UP001301958">
    <property type="component" value="Unassembled WGS sequence"/>
</dbReference>
<feature type="transmembrane region" description="Helical" evidence="1">
    <location>
        <begin position="6"/>
        <end position="27"/>
    </location>
</feature>
<evidence type="ECO:0000313" key="2">
    <source>
        <dbReference type="EMBL" id="KAK4231261.1"/>
    </source>
</evidence>